<proteinExistence type="predicted"/>
<sequence length="64" mass="7173">MFPIVCFPPLPLGDSRWVYRFSGDELAGRRGCSGDGIIPRTRSPYSELMWNTDFLVNGTTAGYK</sequence>
<reference evidence="1 2" key="1">
    <citation type="submission" date="2018-06" db="EMBL/GenBank/DDBJ databases">
        <authorList>
            <consortium name="Pathogen Informatics"/>
            <person name="Doyle S."/>
        </authorList>
    </citation>
    <scope>NUCLEOTIDE SEQUENCE [LARGE SCALE GENOMIC DNA]</scope>
    <source>
        <strain evidence="1 2">NCTC12120</strain>
    </source>
</reference>
<evidence type="ECO:0000313" key="1">
    <source>
        <dbReference type="EMBL" id="SQA98956.1"/>
    </source>
</evidence>
<evidence type="ECO:0000313" key="2">
    <source>
        <dbReference type="Proteomes" id="UP000251197"/>
    </source>
</evidence>
<dbReference type="EMBL" id="UAVU01000003">
    <property type="protein sequence ID" value="SQA98956.1"/>
    <property type="molecule type" value="Genomic_DNA"/>
</dbReference>
<protein>
    <submittedName>
        <fullName evidence="1">Uncharacterized protein</fullName>
    </submittedName>
</protein>
<gene>
    <name evidence="1" type="ORF">NCTC12120_02856</name>
</gene>
<dbReference type="AlphaFoldDB" id="A0A2X2T1B7"/>
<dbReference type="Proteomes" id="UP000251197">
    <property type="component" value="Unassembled WGS sequence"/>
</dbReference>
<name>A0A2X2T1B7_9ENTR</name>
<accession>A0A2X2T1B7</accession>
<organism evidence="1 2">
    <name type="scientific">Cedecea neteri</name>
    <dbReference type="NCBI Taxonomy" id="158822"/>
    <lineage>
        <taxon>Bacteria</taxon>
        <taxon>Pseudomonadati</taxon>
        <taxon>Pseudomonadota</taxon>
        <taxon>Gammaproteobacteria</taxon>
        <taxon>Enterobacterales</taxon>
        <taxon>Enterobacteriaceae</taxon>
        <taxon>Cedecea</taxon>
    </lineage>
</organism>